<dbReference type="Proteomes" id="UP000037784">
    <property type="component" value="Unassembled WGS sequence"/>
</dbReference>
<dbReference type="InParanoid" id="A0A0M8KC40"/>
<evidence type="ECO:0000313" key="2">
    <source>
        <dbReference type="EMBL" id="GAP64699.1"/>
    </source>
</evidence>
<sequence>MQRIETLDHLEEKRSRHMDKTLLLTWGVNFLFATLVAISYVMYGMAFTRIGAMPMDRDLMSTLTYVFRVVTNPFFISGLALALTASVVRLALFSLIGIARSALAAELSLLMMIIFSFLVFGEQPRFPRDFIGGALIFLGSYIVAG</sequence>
<evidence type="ECO:0000256" key="1">
    <source>
        <dbReference type="SAM" id="Phobius"/>
    </source>
</evidence>
<keyword evidence="1" id="KW-0812">Transmembrane</keyword>
<feature type="transmembrane region" description="Helical" evidence="1">
    <location>
        <begin position="102"/>
        <end position="120"/>
    </location>
</feature>
<evidence type="ECO:0000313" key="4">
    <source>
        <dbReference type="Proteomes" id="UP000037784"/>
    </source>
</evidence>
<keyword evidence="1" id="KW-0472">Membrane</keyword>
<reference evidence="4" key="3">
    <citation type="submission" date="2015-08" db="EMBL/GenBank/DDBJ databases">
        <title>Draft Genome Sequence of a Heterotrophic Facultative Anaerobic Bacterium Ardenticatena maritima Strain 110S.</title>
        <authorList>
            <person name="Kawaichi S."/>
            <person name="Yoshida T."/>
            <person name="Sako Y."/>
            <person name="Nakamura R."/>
        </authorList>
    </citation>
    <scope>NUCLEOTIDE SEQUENCE [LARGE SCALE GENOMIC DNA]</scope>
    <source>
        <strain evidence="4">110S</strain>
    </source>
</reference>
<proteinExistence type="predicted"/>
<accession>A0A0M8KC40</accession>
<reference evidence="2 4" key="1">
    <citation type="journal article" date="2015" name="Genome Announc.">
        <title>Draft Genome Sequence of a Heterotrophic Facultative Anaerobic Thermophilic Bacterium, Ardenticatena maritima Strain 110ST.</title>
        <authorList>
            <person name="Kawaichi S."/>
            <person name="Yoshida T."/>
            <person name="Sako Y."/>
            <person name="Nakamura R."/>
        </authorList>
    </citation>
    <scope>NUCLEOTIDE SEQUENCE [LARGE SCALE GENOMIC DNA]</scope>
    <source>
        <strain evidence="2 4">110S</strain>
    </source>
</reference>
<comment type="caution">
    <text evidence="2">The sequence shown here is derived from an EMBL/GenBank/DDBJ whole genome shotgun (WGS) entry which is preliminary data.</text>
</comment>
<dbReference type="AlphaFoldDB" id="A0A0M8KC40"/>
<feature type="transmembrane region" description="Helical" evidence="1">
    <location>
        <begin position="21"/>
        <end position="45"/>
    </location>
</feature>
<name>A0A0M8KC40_9CHLR</name>
<dbReference type="Proteomes" id="UP000050502">
    <property type="component" value="Unassembled WGS sequence"/>
</dbReference>
<organism evidence="2 4">
    <name type="scientific">Ardenticatena maritima</name>
    <dbReference type="NCBI Taxonomy" id="872965"/>
    <lineage>
        <taxon>Bacteria</taxon>
        <taxon>Bacillati</taxon>
        <taxon>Chloroflexota</taxon>
        <taxon>Ardenticatenia</taxon>
        <taxon>Ardenticatenales</taxon>
        <taxon>Ardenticatenaceae</taxon>
        <taxon>Ardenticatena</taxon>
    </lineage>
</organism>
<gene>
    <name evidence="2" type="ORF">ARMA_3122</name>
    <name evidence="3" type="ORF">SE16_01770</name>
</gene>
<dbReference type="STRING" id="872965.SE16_01770"/>
<evidence type="ECO:0000313" key="3">
    <source>
        <dbReference type="EMBL" id="KPL89241.1"/>
    </source>
</evidence>
<keyword evidence="4" id="KW-1185">Reference proteome</keyword>
<feature type="transmembrane region" description="Helical" evidence="1">
    <location>
        <begin position="65"/>
        <end position="90"/>
    </location>
</feature>
<reference evidence="3 5" key="2">
    <citation type="submission" date="2015-07" db="EMBL/GenBank/DDBJ databases">
        <title>Whole genome sequence of Ardenticatena maritima DSM 23922.</title>
        <authorList>
            <person name="Hemp J."/>
            <person name="Ward L.M."/>
            <person name="Pace L.A."/>
            <person name="Fischer W.W."/>
        </authorList>
    </citation>
    <scope>NUCLEOTIDE SEQUENCE [LARGE SCALE GENOMIC DNA]</scope>
    <source>
        <strain evidence="3 5">110S</strain>
    </source>
</reference>
<protein>
    <recommendedName>
        <fullName evidence="6">EamA domain-containing protein</fullName>
    </recommendedName>
</protein>
<keyword evidence="1" id="KW-1133">Transmembrane helix</keyword>
<evidence type="ECO:0000313" key="5">
    <source>
        <dbReference type="Proteomes" id="UP000050502"/>
    </source>
</evidence>
<dbReference type="EMBL" id="BBZA01000308">
    <property type="protein sequence ID" value="GAP64699.1"/>
    <property type="molecule type" value="Genomic_DNA"/>
</dbReference>
<dbReference type="EMBL" id="LGKN01000003">
    <property type="protein sequence ID" value="KPL89241.1"/>
    <property type="molecule type" value="Genomic_DNA"/>
</dbReference>
<evidence type="ECO:0008006" key="6">
    <source>
        <dbReference type="Google" id="ProtNLM"/>
    </source>
</evidence>